<feature type="transmembrane region" description="Helical" evidence="1">
    <location>
        <begin position="31"/>
        <end position="54"/>
    </location>
</feature>
<reference evidence="4" key="1">
    <citation type="submission" date="2017-02" db="UniProtKB">
        <authorList>
            <consortium name="WormBaseParasite"/>
        </authorList>
    </citation>
    <scope>IDENTIFICATION</scope>
</reference>
<reference evidence="2 3" key="2">
    <citation type="submission" date="2018-11" db="EMBL/GenBank/DDBJ databases">
        <authorList>
            <consortium name="Pathogen Informatics"/>
        </authorList>
    </citation>
    <scope>NUCLEOTIDE SEQUENCE [LARGE SCALE GENOMIC DNA]</scope>
</reference>
<evidence type="ECO:0000313" key="3">
    <source>
        <dbReference type="Proteomes" id="UP000271162"/>
    </source>
</evidence>
<accession>A0A0N4Y0N1</accession>
<protein>
    <submittedName>
        <fullName evidence="4">7TM_GPCR_Srx domain-containing protein</fullName>
    </submittedName>
</protein>
<keyword evidence="1" id="KW-0812">Transmembrane</keyword>
<keyword evidence="1" id="KW-0472">Membrane</keyword>
<gene>
    <name evidence="2" type="ORF">NBR_LOCUS9104</name>
</gene>
<sequence length="122" mass="14010">MSIFEWVMLSASRLGYETGEIRTKTKPLIRYFGILFFMGNFLLGVERMVAVLFVSWYEKYVSTAITAFIVVITVLNWVVPPVGITMSILLIPKNWIAAGCQGSKFENPYFWEDKFQSLPHDS</sequence>
<keyword evidence="3" id="KW-1185">Reference proteome</keyword>
<evidence type="ECO:0000313" key="2">
    <source>
        <dbReference type="EMBL" id="VDL72693.1"/>
    </source>
</evidence>
<dbReference type="Proteomes" id="UP000271162">
    <property type="component" value="Unassembled WGS sequence"/>
</dbReference>
<name>A0A0N4Y0N1_NIPBR</name>
<dbReference type="EMBL" id="UYSL01020092">
    <property type="protein sequence ID" value="VDL72693.1"/>
    <property type="molecule type" value="Genomic_DNA"/>
</dbReference>
<dbReference type="AlphaFoldDB" id="A0A0N4Y0N1"/>
<evidence type="ECO:0000313" key="4">
    <source>
        <dbReference type="WBParaSite" id="NBR_0000910301-mRNA-1"/>
    </source>
</evidence>
<evidence type="ECO:0000256" key="1">
    <source>
        <dbReference type="SAM" id="Phobius"/>
    </source>
</evidence>
<keyword evidence="1" id="KW-1133">Transmembrane helix</keyword>
<dbReference type="WBParaSite" id="NBR_0000910301-mRNA-1">
    <property type="protein sequence ID" value="NBR_0000910301-mRNA-1"/>
    <property type="gene ID" value="NBR_0000910301"/>
</dbReference>
<organism evidence="4">
    <name type="scientific">Nippostrongylus brasiliensis</name>
    <name type="common">Rat hookworm</name>
    <dbReference type="NCBI Taxonomy" id="27835"/>
    <lineage>
        <taxon>Eukaryota</taxon>
        <taxon>Metazoa</taxon>
        <taxon>Ecdysozoa</taxon>
        <taxon>Nematoda</taxon>
        <taxon>Chromadorea</taxon>
        <taxon>Rhabditida</taxon>
        <taxon>Rhabditina</taxon>
        <taxon>Rhabditomorpha</taxon>
        <taxon>Strongyloidea</taxon>
        <taxon>Heligmosomidae</taxon>
        <taxon>Nippostrongylus</taxon>
    </lineage>
</organism>
<proteinExistence type="predicted"/>